<gene>
    <name evidence="1" type="ORF">FHS19_000099</name>
</gene>
<dbReference type="Proteomes" id="UP000517523">
    <property type="component" value="Unassembled WGS sequence"/>
</dbReference>
<dbReference type="AlphaFoldDB" id="A0A839TF73"/>
<reference evidence="1 2" key="1">
    <citation type="submission" date="2020-08" db="EMBL/GenBank/DDBJ databases">
        <title>Genomic Encyclopedia of Type Strains, Phase III (KMG-III): the genomes of soil and plant-associated and newly described type strains.</title>
        <authorList>
            <person name="Whitman W."/>
        </authorList>
    </citation>
    <scope>NUCLEOTIDE SEQUENCE [LARGE SCALE GENOMIC DNA]</scope>
    <source>
        <strain evidence="1 2">CECT 5831</strain>
    </source>
</reference>
<accession>A0A839TF73</accession>
<name>A0A839TF73_9BACL</name>
<sequence>MIAKTTGYWIYPRQVDSYKKDLGNLSSVLNRAKVVFWESVMIIEVKIIKQKYNIEFHLRVAFGLCSDVAPRIHS</sequence>
<dbReference type="EMBL" id="JACHXJ010000001">
    <property type="protein sequence ID" value="MBB3125445.1"/>
    <property type="molecule type" value="Genomic_DNA"/>
</dbReference>
<proteinExistence type="predicted"/>
<evidence type="ECO:0000313" key="2">
    <source>
        <dbReference type="Proteomes" id="UP000517523"/>
    </source>
</evidence>
<comment type="caution">
    <text evidence="1">The sequence shown here is derived from an EMBL/GenBank/DDBJ whole genome shotgun (WGS) entry which is preliminary data.</text>
</comment>
<organism evidence="1 2">
    <name type="scientific">Paenibacillus rhizosphaerae</name>
    <dbReference type="NCBI Taxonomy" id="297318"/>
    <lineage>
        <taxon>Bacteria</taxon>
        <taxon>Bacillati</taxon>
        <taxon>Bacillota</taxon>
        <taxon>Bacilli</taxon>
        <taxon>Bacillales</taxon>
        <taxon>Paenibacillaceae</taxon>
        <taxon>Paenibacillus</taxon>
    </lineage>
</organism>
<evidence type="ECO:0000313" key="1">
    <source>
        <dbReference type="EMBL" id="MBB3125445.1"/>
    </source>
</evidence>
<protein>
    <submittedName>
        <fullName evidence="1">Uncharacterized protein</fullName>
    </submittedName>
</protein>